<evidence type="ECO:0000313" key="3">
    <source>
        <dbReference type="Proteomes" id="UP000183257"/>
    </source>
</evidence>
<dbReference type="Pfam" id="PF12804">
    <property type="entry name" value="NTP_transf_3"/>
    <property type="match status" value="1"/>
</dbReference>
<dbReference type="SUPFAM" id="SSF53448">
    <property type="entry name" value="Nucleotide-diphospho-sugar transferases"/>
    <property type="match status" value="1"/>
</dbReference>
<dbReference type="Proteomes" id="UP000183257">
    <property type="component" value="Unassembled WGS sequence"/>
</dbReference>
<dbReference type="CDD" id="cd04182">
    <property type="entry name" value="GT_2_like_f"/>
    <property type="match status" value="1"/>
</dbReference>
<dbReference type="GO" id="GO:0016779">
    <property type="term" value="F:nucleotidyltransferase activity"/>
    <property type="evidence" value="ECO:0007669"/>
    <property type="project" value="UniProtKB-KW"/>
</dbReference>
<protein>
    <submittedName>
        <fullName evidence="2">Molybdenum cofactor cytidylyltransferase</fullName>
    </submittedName>
</protein>
<name>A0A1K1M8Q5_9FLAO</name>
<dbReference type="OrthoDB" id="9779263at2"/>
<dbReference type="InterPro" id="IPR025877">
    <property type="entry name" value="MobA-like_NTP_Trfase"/>
</dbReference>
<gene>
    <name evidence="2" type="ORF">SAMN05660313_00421</name>
</gene>
<keyword evidence="3" id="KW-1185">Reference proteome</keyword>
<accession>A0A1K1M8Q5</accession>
<evidence type="ECO:0000313" key="2">
    <source>
        <dbReference type="EMBL" id="SFW19517.1"/>
    </source>
</evidence>
<dbReference type="STRING" id="76595.SAMN05660313_00421"/>
<dbReference type="PANTHER" id="PTHR43777:SF1">
    <property type="entry name" value="MOLYBDENUM COFACTOR CYTIDYLYLTRANSFERASE"/>
    <property type="match status" value="1"/>
</dbReference>
<sequence>MKIANLILAAGSSSRMQSTKQVLPWRNTTLLENALQQAENTALLDVYLVLGANVEEIRSKIDLKKENVFLNLDWKKGLGSSIACGVTELEKLPEEYNAVLITLADQPLIDSAYLTKMVSLFSTSISTIVATNYGDRVGVPAIFDATYFSELKELGQDYGAKEVLIKYAEEIVMVEPNGKEIDIDTKEDYSNLIK</sequence>
<dbReference type="RefSeq" id="WP_072302097.1">
    <property type="nucleotide sequence ID" value="NZ_FPIY01000001.1"/>
</dbReference>
<dbReference type="AlphaFoldDB" id="A0A1K1M8Q5"/>
<organism evidence="2 3">
    <name type="scientific">Cellulophaga fucicola</name>
    <dbReference type="NCBI Taxonomy" id="76595"/>
    <lineage>
        <taxon>Bacteria</taxon>
        <taxon>Pseudomonadati</taxon>
        <taxon>Bacteroidota</taxon>
        <taxon>Flavobacteriia</taxon>
        <taxon>Flavobacteriales</taxon>
        <taxon>Flavobacteriaceae</taxon>
        <taxon>Cellulophaga</taxon>
    </lineage>
</organism>
<dbReference type="InterPro" id="IPR029044">
    <property type="entry name" value="Nucleotide-diphossugar_trans"/>
</dbReference>
<reference evidence="3" key="1">
    <citation type="submission" date="2016-11" db="EMBL/GenBank/DDBJ databases">
        <authorList>
            <person name="Varghese N."/>
            <person name="Submissions S."/>
        </authorList>
    </citation>
    <scope>NUCLEOTIDE SEQUENCE [LARGE SCALE GENOMIC DNA]</scope>
    <source>
        <strain evidence="3">DSM 24786</strain>
    </source>
</reference>
<evidence type="ECO:0000259" key="1">
    <source>
        <dbReference type="Pfam" id="PF12804"/>
    </source>
</evidence>
<dbReference type="PANTHER" id="PTHR43777">
    <property type="entry name" value="MOLYBDENUM COFACTOR CYTIDYLYLTRANSFERASE"/>
    <property type="match status" value="1"/>
</dbReference>
<keyword evidence="2" id="KW-0808">Transferase</keyword>
<dbReference type="Gene3D" id="3.90.550.10">
    <property type="entry name" value="Spore Coat Polysaccharide Biosynthesis Protein SpsA, Chain A"/>
    <property type="match status" value="1"/>
</dbReference>
<keyword evidence="2" id="KW-0548">Nucleotidyltransferase</keyword>
<dbReference type="EMBL" id="FPIY01000001">
    <property type="protein sequence ID" value="SFW19517.1"/>
    <property type="molecule type" value="Genomic_DNA"/>
</dbReference>
<proteinExistence type="predicted"/>
<feature type="domain" description="MobA-like NTP transferase" evidence="1">
    <location>
        <begin position="6"/>
        <end position="167"/>
    </location>
</feature>